<organism evidence="3 4">
    <name type="scientific">Mycosarcoma maydis</name>
    <name type="common">Corn smut fungus</name>
    <name type="synonym">Ustilago maydis</name>
    <dbReference type="NCBI Taxonomy" id="5270"/>
    <lineage>
        <taxon>Eukaryota</taxon>
        <taxon>Fungi</taxon>
        <taxon>Dikarya</taxon>
        <taxon>Basidiomycota</taxon>
        <taxon>Ustilaginomycotina</taxon>
        <taxon>Ustilaginomycetes</taxon>
        <taxon>Ustilaginales</taxon>
        <taxon>Ustilaginaceae</taxon>
        <taxon>Mycosarcoma</taxon>
    </lineage>
</organism>
<evidence type="ECO:0000313" key="4">
    <source>
        <dbReference type="Proteomes" id="UP000000561"/>
    </source>
</evidence>
<evidence type="ECO:0000256" key="1">
    <source>
        <dbReference type="ARBA" id="ARBA00006270"/>
    </source>
</evidence>
<feature type="region of interest" description="Disordered" evidence="2">
    <location>
        <begin position="1"/>
        <end position="25"/>
    </location>
</feature>
<dbReference type="GO" id="GO:0003924">
    <property type="term" value="F:GTPase activity"/>
    <property type="evidence" value="ECO:0000318"/>
    <property type="project" value="GO_Central"/>
</dbReference>
<dbReference type="CDD" id="cd00154">
    <property type="entry name" value="Rab"/>
    <property type="match status" value="1"/>
</dbReference>
<protein>
    <submittedName>
        <fullName evidence="3">Uncharacterized protein</fullName>
    </submittedName>
</protein>
<dbReference type="PROSITE" id="PS51421">
    <property type="entry name" value="RAS"/>
    <property type="match status" value="1"/>
</dbReference>
<evidence type="ECO:0000256" key="2">
    <source>
        <dbReference type="SAM" id="MobiDB-lite"/>
    </source>
</evidence>
<feature type="compositionally biased region" description="Acidic residues" evidence="2">
    <location>
        <begin position="319"/>
        <end position="328"/>
    </location>
</feature>
<dbReference type="STRING" id="237631.A0A0D1E6V8"/>
<dbReference type="PROSITE" id="PS51419">
    <property type="entry name" value="RAB"/>
    <property type="match status" value="1"/>
</dbReference>
<dbReference type="OrthoDB" id="9989112at2759"/>
<dbReference type="GO" id="GO:0016192">
    <property type="term" value="P:vesicle-mediated transport"/>
    <property type="evidence" value="ECO:0000318"/>
    <property type="project" value="GO_Central"/>
</dbReference>
<dbReference type="Pfam" id="PF00071">
    <property type="entry name" value="Ras"/>
    <property type="match status" value="1"/>
</dbReference>
<dbReference type="FunFam" id="3.40.50.300:FF:001447">
    <property type="entry name" value="Ras-related protein Rab-1B"/>
    <property type="match status" value="1"/>
</dbReference>
<comment type="similarity">
    <text evidence="1">Belongs to the small GTPase superfamily. Rab family.</text>
</comment>
<dbReference type="Proteomes" id="UP000000561">
    <property type="component" value="Chromosome 4"/>
</dbReference>
<dbReference type="SUPFAM" id="SSF52540">
    <property type="entry name" value="P-loop containing nucleoside triphosphate hydrolases"/>
    <property type="match status" value="1"/>
</dbReference>
<feature type="compositionally biased region" description="Basic and acidic residues" evidence="2">
    <location>
        <begin position="156"/>
        <end position="180"/>
    </location>
</feature>
<dbReference type="Gene3D" id="3.40.50.300">
    <property type="entry name" value="P-loop containing nucleotide triphosphate hydrolases"/>
    <property type="match status" value="1"/>
</dbReference>
<feature type="compositionally biased region" description="Basic residues" evidence="2">
    <location>
        <begin position="181"/>
        <end position="190"/>
    </location>
</feature>
<dbReference type="SMART" id="SM00173">
    <property type="entry name" value="RAS"/>
    <property type="match status" value="1"/>
</dbReference>
<dbReference type="GO" id="GO:0055037">
    <property type="term" value="C:recycling endosome"/>
    <property type="evidence" value="ECO:0000318"/>
    <property type="project" value="GO_Central"/>
</dbReference>
<sequence length="347" mass="37028">MAPIRIPSGSYTNSSAVSAGASTAPPSSGWDYILKFILIGDSSVGKSSLLVRLTDDRFLTDPDPTIGVEFGSHLIRLDNGETVKVQVWDTAGSESFRSITRSYYRGAAGALLVYDVTHRASFLNVKAWLDDVRAHAEEKVSVVLVGNMYDLVEDETPTREAEQEQEQEPHDVQSSVERKRTDRRRSKGSRRQVTYQEAAELAEREGLLFLEASAKTGYNVVEAFTRAAKDVHSKFSQDDNGAGSPDARGEAGSGARYDSATLGKRSRMRARAGGRTSGTVSLDQQTAQPQAKRNVSGLSFRSLTGGGGGANVGQHDAAADADADADADGADAVGQARAATSECCVIC</sequence>
<keyword evidence="4" id="KW-1185">Reference proteome</keyword>
<feature type="compositionally biased region" description="Polar residues" evidence="2">
    <location>
        <begin position="277"/>
        <end position="302"/>
    </location>
</feature>
<dbReference type="GeneID" id="23565161"/>
<dbReference type="InterPro" id="IPR050209">
    <property type="entry name" value="Rab_GTPases_membrane_traffic"/>
</dbReference>
<dbReference type="SMART" id="SM00174">
    <property type="entry name" value="RHO"/>
    <property type="match status" value="1"/>
</dbReference>
<dbReference type="PRINTS" id="PR00449">
    <property type="entry name" value="RASTRNSFRMNG"/>
</dbReference>
<dbReference type="eggNOG" id="KOG0098">
    <property type="taxonomic scope" value="Eukaryota"/>
</dbReference>
<dbReference type="InParanoid" id="A0A0D1E6V8"/>
<reference evidence="3 4" key="1">
    <citation type="journal article" date="2006" name="Nature">
        <title>Insights from the genome of the biotrophic fungal plant pathogen Ustilago maydis.</title>
        <authorList>
            <person name="Kamper J."/>
            <person name="Kahmann R."/>
            <person name="Bolker M."/>
            <person name="Ma L.J."/>
            <person name="Brefort T."/>
            <person name="Saville B.J."/>
            <person name="Banuett F."/>
            <person name="Kronstad J.W."/>
            <person name="Gold S.E."/>
            <person name="Muller O."/>
            <person name="Perlin M.H."/>
            <person name="Wosten H.A."/>
            <person name="de Vries R."/>
            <person name="Ruiz-Herrera J."/>
            <person name="Reynaga-Pena C.G."/>
            <person name="Snetselaar K."/>
            <person name="McCann M."/>
            <person name="Perez-Martin J."/>
            <person name="Feldbrugge M."/>
            <person name="Basse C.W."/>
            <person name="Steinberg G."/>
            <person name="Ibeas J.I."/>
            <person name="Holloman W."/>
            <person name="Guzman P."/>
            <person name="Farman M."/>
            <person name="Stajich J.E."/>
            <person name="Sentandreu R."/>
            <person name="Gonzalez-Prieto J.M."/>
            <person name="Kennell J.C."/>
            <person name="Molina L."/>
            <person name="Schirawski J."/>
            <person name="Mendoza-Mendoza A."/>
            <person name="Greilinger D."/>
            <person name="Munch K."/>
            <person name="Rossel N."/>
            <person name="Scherer M."/>
            <person name="Vranes M."/>
            <person name="Ladendorf O."/>
            <person name="Vincon V."/>
            <person name="Fuchs U."/>
            <person name="Sandrock B."/>
            <person name="Meng S."/>
            <person name="Ho E.C."/>
            <person name="Cahill M.J."/>
            <person name="Boyce K.J."/>
            <person name="Klose J."/>
            <person name="Klosterman S.J."/>
            <person name="Deelstra H.J."/>
            <person name="Ortiz-Castellanos L."/>
            <person name="Li W."/>
            <person name="Sanchez-Alonso P."/>
            <person name="Schreier P.H."/>
            <person name="Hauser-Hahn I."/>
            <person name="Vaupel M."/>
            <person name="Koopmann E."/>
            <person name="Friedrich G."/>
            <person name="Voss H."/>
            <person name="Schluter T."/>
            <person name="Margolis J."/>
            <person name="Platt D."/>
            <person name="Swimmer C."/>
            <person name="Gnirke A."/>
            <person name="Chen F."/>
            <person name="Vysotskaia V."/>
            <person name="Mannhaupt G."/>
            <person name="Guldener U."/>
            <person name="Munsterkotter M."/>
            <person name="Haase D."/>
            <person name="Oesterheld M."/>
            <person name="Mewes H.W."/>
            <person name="Mauceli E.W."/>
            <person name="DeCaprio D."/>
            <person name="Wade C.M."/>
            <person name="Butler J."/>
            <person name="Young S."/>
            <person name="Jaffe D.B."/>
            <person name="Calvo S."/>
            <person name="Nusbaum C."/>
            <person name="Galagan J."/>
            <person name="Birren B.W."/>
        </authorList>
    </citation>
    <scope>NUCLEOTIDE SEQUENCE [LARGE SCALE GENOMIC DNA]</scope>
    <source>
        <strain evidence="4">DSM 14603 / FGSC 9021 / UM521</strain>
    </source>
</reference>
<feature type="region of interest" description="Disordered" evidence="2">
    <location>
        <begin position="154"/>
        <end position="197"/>
    </location>
</feature>
<proteinExistence type="inferred from homology"/>
<dbReference type="NCBIfam" id="TIGR00231">
    <property type="entry name" value="small_GTP"/>
    <property type="match status" value="1"/>
</dbReference>
<dbReference type="InterPro" id="IPR027417">
    <property type="entry name" value="P-loop_NTPase"/>
</dbReference>
<feature type="compositionally biased region" description="Low complexity" evidence="2">
    <location>
        <begin position="14"/>
        <end position="25"/>
    </location>
</feature>
<name>A0A0D1E6V8_MYCMD</name>
<evidence type="ECO:0000313" key="3">
    <source>
        <dbReference type="EMBL" id="KIS70140.1"/>
    </source>
</evidence>
<dbReference type="InterPro" id="IPR005225">
    <property type="entry name" value="Small_GTP-bd"/>
</dbReference>
<gene>
    <name evidence="3" type="ORF">UMAG_05212</name>
</gene>
<dbReference type="KEGG" id="uma:UMAG_05212"/>
<dbReference type="VEuPathDB" id="FungiDB:UMAG_05212"/>
<dbReference type="RefSeq" id="XP_011388251.1">
    <property type="nucleotide sequence ID" value="XM_011389949.1"/>
</dbReference>
<accession>A0A0D1E6V8</accession>
<dbReference type="EMBL" id="CM003143">
    <property type="protein sequence ID" value="KIS70140.1"/>
    <property type="molecule type" value="Genomic_DNA"/>
</dbReference>
<dbReference type="AlphaFoldDB" id="A0A0D1E6V8"/>
<dbReference type="PROSITE" id="PS51420">
    <property type="entry name" value="RHO"/>
    <property type="match status" value="1"/>
</dbReference>
<dbReference type="GO" id="GO:0030100">
    <property type="term" value="P:regulation of endocytosis"/>
    <property type="evidence" value="ECO:0000318"/>
    <property type="project" value="GO_Central"/>
</dbReference>
<dbReference type="OMA" id="SGWDYIL"/>
<dbReference type="InterPro" id="IPR001806">
    <property type="entry name" value="Small_GTPase"/>
</dbReference>
<dbReference type="SMART" id="SM00175">
    <property type="entry name" value="RAB"/>
    <property type="match status" value="1"/>
</dbReference>
<dbReference type="PANTHER" id="PTHR47979">
    <property type="entry name" value="DRAB11-RELATED"/>
    <property type="match status" value="1"/>
</dbReference>
<dbReference type="GO" id="GO:0005525">
    <property type="term" value="F:GTP binding"/>
    <property type="evidence" value="ECO:0000318"/>
    <property type="project" value="GO_Central"/>
</dbReference>
<dbReference type="SMART" id="SM00176">
    <property type="entry name" value="RAN"/>
    <property type="match status" value="1"/>
</dbReference>
<feature type="region of interest" description="Disordered" evidence="2">
    <location>
        <begin position="234"/>
        <end position="328"/>
    </location>
</feature>